<evidence type="ECO:0000313" key="3">
    <source>
        <dbReference type="Proteomes" id="UP000198892"/>
    </source>
</evidence>
<gene>
    <name evidence="2" type="ORF">SAMN05518683_11071</name>
</gene>
<protein>
    <submittedName>
        <fullName evidence="2">Uncharacterized protein</fullName>
    </submittedName>
</protein>
<dbReference type="EMBL" id="FOXD01000010">
    <property type="protein sequence ID" value="SFP79783.1"/>
    <property type="molecule type" value="Genomic_DNA"/>
</dbReference>
<evidence type="ECO:0000313" key="2">
    <source>
        <dbReference type="EMBL" id="SFP79783.1"/>
    </source>
</evidence>
<dbReference type="Proteomes" id="UP000198892">
    <property type="component" value="Unassembled WGS sequence"/>
</dbReference>
<accession>A0A1I5T9P6</accession>
<keyword evidence="3" id="KW-1185">Reference proteome</keyword>
<name>A0A1I5T9P6_9BACI</name>
<proteinExistence type="predicted"/>
<feature type="region of interest" description="Disordered" evidence="1">
    <location>
        <begin position="1"/>
        <end position="46"/>
    </location>
</feature>
<reference evidence="3" key="1">
    <citation type="submission" date="2016-10" db="EMBL/GenBank/DDBJ databases">
        <authorList>
            <person name="Varghese N."/>
            <person name="Submissions S."/>
        </authorList>
    </citation>
    <scope>NUCLEOTIDE SEQUENCE [LARGE SCALE GENOMIC DNA]</scope>
    <source>
        <strain evidence="3">S7</strain>
    </source>
</reference>
<dbReference type="STRING" id="1884432.SAMN05518683_11071"/>
<sequence>MRNKNKQKRRKKRRVLKDLLPGNLKDWKKAPGGQKPTTPGSMKATA</sequence>
<dbReference type="AlphaFoldDB" id="A0A1I5T9P6"/>
<feature type="compositionally biased region" description="Basic residues" evidence="1">
    <location>
        <begin position="1"/>
        <end position="15"/>
    </location>
</feature>
<dbReference type="RefSeq" id="WP_170841082.1">
    <property type="nucleotide sequence ID" value="NZ_FOXD01000010.1"/>
</dbReference>
<evidence type="ECO:0000256" key="1">
    <source>
        <dbReference type="SAM" id="MobiDB-lite"/>
    </source>
</evidence>
<organism evidence="2 3">
    <name type="scientific">Salibacterium halotolerans</name>
    <dbReference type="NCBI Taxonomy" id="1884432"/>
    <lineage>
        <taxon>Bacteria</taxon>
        <taxon>Bacillati</taxon>
        <taxon>Bacillota</taxon>
        <taxon>Bacilli</taxon>
        <taxon>Bacillales</taxon>
        <taxon>Bacillaceae</taxon>
    </lineage>
</organism>